<dbReference type="EMBL" id="JBANAX010000444">
    <property type="protein sequence ID" value="KAL1208685.1"/>
    <property type="molecule type" value="Genomic_DNA"/>
</dbReference>
<dbReference type="PANTHER" id="PTHR31579:SF34">
    <property type="entry name" value="T14N5.3 PROTEIN"/>
    <property type="match status" value="1"/>
</dbReference>
<accession>A0ABD1APK2</accession>
<organism evidence="1 2">
    <name type="scientific">Cardamine amara subsp. amara</name>
    <dbReference type="NCBI Taxonomy" id="228776"/>
    <lineage>
        <taxon>Eukaryota</taxon>
        <taxon>Viridiplantae</taxon>
        <taxon>Streptophyta</taxon>
        <taxon>Embryophyta</taxon>
        <taxon>Tracheophyta</taxon>
        <taxon>Spermatophyta</taxon>
        <taxon>Magnoliopsida</taxon>
        <taxon>eudicotyledons</taxon>
        <taxon>Gunneridae</taxon>
        <taxon>Pentapetalae</taxon>
        <taxon>rosids</taxon>
        <taxon>malvids</taxon>
        <taxon>Brassicales</taxon>
        <taxon>Brassicaceae</taxon>
        <taxon>Cardamineae</taxon>
        <taxon>Cardamine</taxon>
    </lineage>
</organism>
<gene>
    <name evidence="1" type="ORF">V5N11_012500</name>
</gene>
<keyword evidence="2" id="KW-1185">Reference proteome</keyword>
<evidence type="ECO:0000313" key="2">
    <source>
        <dbReference type="Proteomes" id="UP001558713"/>
    </source>
</evidence>
<dbReference type="NCBIfam" id="TIGR01615">
    <property type="entry name" value="A_thal_3542"/>
    <property type="match status" value="1"/>
</dbReference>
<dbReference type="AlphaFoldDB" id="A0ABD1APK2"/>
<protein>
    <submittedName>
        <fullName evidence="1">Uncharacterized protein</fullName>
    </submittedName>
</protein>
<dbReference type="PANTHER" id="PTHR31579">
    <property type="entry name" value="OS03G0796600 PROTEIN"/>
    <property type="match status" value="1"/>
</dbReference>
<proteinExistence type="predicted"/>
<dbReference type="Proteomes" id="UP001558713">
    <property type="component" value="Unassembled WGS sequence"/>
</dbReference>
<dbReference type="InterPro" id="IPR006502">
    <property type="entry name" value="PDDEXK-like"/>
</dbReference>
<comment type="caution">
    <text evidence="1">The sequence shown here is derived from an EMBL/GenBank/DDBJ whole genome shotgun (WGS) entry which is preliminary data.</text>
</comment>
<dbReference type="Pfam" id="PF04720">
    <property type="entry name" value="PDDEXK_6"/>
    <property type="match status" value="1"/>
</dbReference>
<sequence length="260" mass="29981">MGSLGEDDLEMLVLDYIESSPITVSDHKEKSSTALITLQEILGTKGEEEKNIEEKIKSFMMRLSYEGDDEKRDVMKKIVSMLRSYGYDASVSETSWDSSFDHREGCRVFRCTRKYEYIDVMVTSDGDGDDVNMVKRVIIDLDFKSQFELVKQTKAYEDMTQMLPRVFVATEERLRRVVSLVCGEMKKSMEEEKMCRPPWRTSRYMQAKWLPGNRRRVSACKRGSWSWSVFDDDADAEEEGQAGTMGGRNGLKTTCCFPIF</sequence>
<reference evidence="1 2" key="1">
    <citation type="submission" date="2024-04" db="EMBL/GenBank/DDBJ databases">
        <title>Genome assembly C_amara_ONT_v2.</title>
        <authorList>
            <person name="Yant L."/>
            <person name="Moore C."/>
            <person name="Slenker M."/>
        </authorList>
    </citation>
    <scope>NUCLEOTIDE SEQUENCE [LARGE SCALE GENOMIC DNA]</scope>
    <source>
        <tissue evidence="1">Leaf</tissue>
    </source>
</reference>
<name>A0ABD1APK2_CARAN</name>
<evidence type="ECO:0000313" key="1">
    <source>
        <dbReference type="EMBL" id="KAL1208685.1"/>
    </source>
</evidence>